<dbReference type="PANTHER" id="PTHR43537">
    <property type="entry name" value="TRANSCRIPTIONAL REGULATOR, GNTR FAMILY"/>
    <property type="match status" value="1"/>
</dbReference>
<evidence type="ECO:0000259" key="4">
    <source>
        <dbReference type="PROSITE" id="PS50949"/>
    </source>
</evidence>
<proteinExistence type="predicted"/>
<dbReference type="Proteomes" id="UP000815846">
    <property type="component" value="Unassembled WGS sequence"/>
</dbReference>
<dbReference type="InterPro" id="IPR036390">
    <property type="entry name" value="WH_DNA-bd_sf"/>
</dbReference>
<dbReference type="PRINTS" id="PR00035">
    <property type="entry name" value="HTHGNTR"/>
</dbReference>
<dbReference type="SMART" id="SM00895">
    <property type="entry name" value="FCD"/>
    <property type="match status" value="1"/>
</dbReference>
<dbReference type="EMBL" id="PJAI02000005">
    <property type="protein sequence ID" value="TYK66277.1"/>
    <property type="molecule type" value="Genomic_DNA"/>
</dbReference>
<comment type="caution">
    <text evidence="5">The sequence shown here is derived from an EMBL/GenBank/DDBJ whole genome shotgun (WGS) entry which is preliminary data.</text>
</comment>
<dbReference type="Gene3D" id="1.20.120.530">
    <property type="entry name" value="GntR ligand-binding domain-like"/>
    <property type="match status" value="1"/>
</dbReference>
<protein>
    <submittedName>
        <fullName evidence="5">FadR family transcriptional regulator</fullName>
    </submittedName>
</protein>
<dbReference type="InterPro" id="IPR011711">
    <property type="entry name" value="GntR_C"/>
</dbReference>
<dbReference type="InterPro" id="IPR000524">
    <property type="entry name" value="Tscrpt_reg_HTH_GntR"/>
</dbReference>
<keyword evidence="1" id="KW-0805">Transcription regulation</keyword>
<feature type="domain" description="HTH gntR-type" evidence="4">
    <location>
        <begin position="4"/>
        <end position="72"/>
    </location>
</feature>
<reference evidence="5 6" key="1">
    <citation type="submission" date="2019-08" db="EMBL/GenBank/DDBJ databases">
        <title>Microbe sample from Colwellia echini.</title>
        <authorList>
            <person name="Christiansen L."/>
            <person name="Pathiraja D."/>
            <person name="Schultz-Johansen M."/>
            <person name="Choi I.-G."/>
            <person name="Stougaard P."/>
        </authorList>
    </citation>
    <scope>NUCLEOTIDE SEQUENCE [LARGE SCALE GENOMIC DNA]</scope>
    <source>
        <strain evidence="5 6">A3</strain>
    </source>
</reference>
<sequence>MSNRRLFWRIVESIEASIDSGHYAIGCRLPPERALAEIYNVSRPTIREAIIALEVRGRIEVKTGSGVYVLEDATRTSSTKILNAFEVTHARALIEGEVAAIAATTINKEELKQLHATIITMKNENNIETADEEFHKVLAKSTRNGAMILSVQNLWKLRSLTPEIINDYNRVCIRDNKQTLTEHKAIYTALKSGNASKARQAMHNHFNRLINSQFEAVESKTLEEVKRKNNEKRELYSIPALKLTNSSILL</sequence>
<dbReference type="InterPro" id="IPR036388">
    <property type="entry name" value="WH-like_DNA-bd_sf"/>
</dbReference>
<dbReference type="InterPro" id="IPR008920">
    <property type="entry name" value="TF_FadR/GntR_C"/>
</dbReference>
<evidence type="ECO:0000256" key="3">
    <source>
        <dbReference type="ARBA" id="ARBA00023163"/>
    </source>
</evidence>
<dbReference type="Pfam" id="PF07729">
    <property type="entry name" value="FCD"/>
    <property type="match status" value="1"/>
</dbReference>
<keyword evidence="6" id="KW-1185">Reference proteome</keyword>
<accession>A0ABY3MZ56</accession>
<dbReference type="PANTHER" id="PTHR43537:SF5">
    <property type="entry name" value="UXU OPERON TRANSCRIPTIONAL REGULATOR"/>
    <property type="match status" value="1"/>
</dbReference>
<dbReference type="SUPFAM" id="SSF48008">
    <property type="entry name" value="GntR ligand-binding domain-like"/>
    <property type="match status" value="1"/>
</dbReference>
<dbReference type="SUPFAM" id="SSF46785">
    <property type="entry name" value="Winged helix' DNA-binding domain"/>
    <property type="match status" value="1"/>
</dbReference>
<evidence type="ECO:0000256" key="1">
    <source>
        <dbReference type="ARBA" id="ARBA00023015"/>
    </source>
</evidence>
<dbReference type="RefSeq" id="WP_101344349.1">
    <property type="nucleotide sequence ID" value="NZ_PJAI02000005.1"/>
</dbReference>
<dbReference type="SMART" id="SM00345">
    <property type="entry name" value="HTH_GNTR"/>
    <property type="match status" value="1"/>
</dbReference>
<evidence type="ECO:0000313" key="5">
    <source>
        <dbReference type="EMBL" id="TYK66277.1"/>
    </source>
</evidence>
<organism evidence="5 6">
    <name type="scientific">Colwellia echini</name>
    <dbReference type="NCBI Taxonomy" id="1982103"/>
    <lineage>
        <taxon>Bacteria</taxon>
        <taxon>Pseudomonadati</taxon>
        <taxon>Pseudomonadota</taxon>
        <taxon>Gammaproteobacteria</taxon>
        <taxon>Alteromonadales</taxon>
        <taxon>Colwelliaceae</taxon>
        <taxon>Colwellia</taxon>
    </lineage>
</organism>
<dbReference type="CDD" id="cd07377">
    <property type="entry name" value="WHTH_GntR"/>
    <property type="match status" value="1"/>
</dbReference>
<dbReference type="PROSITE" id="PS50949">
    <property type="entry name" value="HTH_GNTR"/>
    <property type="match status" value="1"/>
</dbReference>
<evidence type="ECO:0000313" key="6">
    <source>
        <dbReference type="Proteomes" id="UP000815846"/>
    </source>
</evidence>
<evidence type="ECO:0000256" key="2">
    <source>
        <dbReference type="ARBA" id="ARBA00023125"/>
    </source>
</evidence>
<gene>
    <name evidence="5" type="ORF">CWS31_006695</name>
</gene>
<dbReference type="Gene3D" id="1.10.10.10">
    <property type="entry name" value="Winged helix-like DNA-binding domain superfamily/Winged helix DNA-binding domain"/>
    <property type="match status" value="1"/>
</dbReference>
<keyword evidence="3" id="KW-0804">Transcription</keyword>
<dbReference type="Pfam" id="PF00392">
    <property type="entry name" value="GntR"/>
    <property type="match status" value="1"/>
</dbReference>
<keyword evidence="2" id="KW-0238">DNA-binding</keyword>
<name>A0ABY3MZ56_9GAMM</name>